<proteinExistence type="predicted"/>
<dbReference type="EMBL" id="CP000556">
    <property type="protein sequence ID" value="ABM96871.1"/>
    <property type="molecule type" value="Genomic_DNA"/>
</dbReference>
<protein>
    <submittedName>
        <fullName evidence="1">Uncharacterized protein</fullName>
    </submittedName>
</protein>
<name>A2SMT2_METPP</name>
<keyword evidence="1" id="KW-0614">Plasmid</keyword>
<sequence>MHTSPAQAAPAVRLPMNVKCFDRAPYKDTVEVQSGWHPDGRRLMVTIPNPMSKSCRYDLKLEEPGCQGCRWQREDDPRDVA</sequence>
<dbReference type="KEGG" id="mpt:Mpe_B0092"/>
<dbReference type="RefSeq" id="WP_011831486.1">
    <property type="nucleotide sequence ID" value="NC_008826.1"/>
</dbReference>
<evidence type="ECO:0000313" key="1">
    <source>
        <dbReference type="EMBL" id="ABM96871.1"/>
    </source>
</evidence>
<dbReference type="HOGENOM" id="CLU_2569897_0_0_4"/>
<dbReference type="Proteomes" id="UP000000366">
    <property type="component" value="Plasmid RPME01"/>
</dbReference>
<accession>A2SMT2</accession>
<organism evidence="1 2">
    <name type="scientific">Methylibium petroleiphilum (strain ATCC BAA-1232 / LMG 22953 / PM1)</name>
    <dbReference type="NCBI Taxonomy" id="420662"/>
    <lineage>
        <taxon>Bacteria</taxon>
        <taxon>Pseudomonadati</taxon>
        <taxon>Pseudomonadota</taxon>
        <taxon>Betaproteobacteria</taxon>
        <taxon>Burkholderiales</taxon>
        <taxon>Sphaerotilaceae</taxon>
        <taxon>Methylibium</taxon>
    </lineage>
</organism>
<reference evidence="1 2" key="1">
    <citation type="journal article" date="2007" name="J. Bacteriol.">
        <title>Whole-genome analysis of the methyl tert-butyl ether-degrading beta-proteobacterium Methylibium petroleiphilum PM1.</title>
        <authorList>
            <person name="Kane S.R."/>
            <person name="Chakicherla A.Y."/>
            <person name="Chain P.S.G."/>
            <person name="Schmidt R."/>
            <person name="Shin M.W."/>
            <person name="Legler T.C."/>
            <person name="Scow K.M."/>
            <person name="Larimer F.W."/>
            <person name="Lucas S.M."/>
            <person name="Richardson P.M."/>
            <person name="Hristova K.R."/>
        </authorList>
    </citation>
    <scope>NUCLEOTIDE SEQUENCE [LARGE SCALE GENOMIC DNA]</scope>
    <source>
        <strain evidence="2">ATCC BAA-1232 / LMG 22953 / PM1</strain>
        <plasmid evidence="1 2">RPME01</plasmid>
    </source>
</reference>
<dbReference type="AlphaFoldDB" id="A2SMT2"/>
<geneLocation type="plasmid" evidence="1 2">
    <name>RPME01</name>
</geneLocation>
<evidence type="ECO:0000313" key="2">
    <source>
        <dbReference type="Proteomes" id="UP000000366"/>
    </source>
</evidence>
<gene>
    <name evidence="1" type="ordered locus">Mpe_B0092</name>
</gene>
<keyword evidence="2" id="KW-1185">Reference proteome</keyword>